<dbReference type="Proteomes" id="UP001242288">
    <property type="component" value="Unassembled WGS sequence"/>
</dbReference>
<sequence>MRQHRLAPTICRSFIFIAAMVCLSTSHRCSFGQHTWQDFARSYLHGSVLPCHPSPDARSSRHGAVSPLQSKAPGIAAESRVPAVMPDRFKEPVRYLTLFKFAGMAVFLTACLMRVLTVMRGRRMMSRCRQHADEEQIA</sequence>
<feature type="signal peptide" evidence="2">
    <location>
        <begin position="1"/>
        <end position="18"/>
    </location>
</feature>
<keyword evidence="1" id="KW-0812">Transmembrane</keyword>
<comment type="caution">
    <text evidence="4">The sequence shown here is derived from an EMBL/GenBank/DDBJ whole genome shotgun (WGS) entry which is preliminary data.</text>
</comment>
<dbReference type="RefSeq" id="WP_266259989.1">
    <property type="nucleotide sequence ID" value="NZ_JAMXWF010000026.1"/>
</dbReference>
<evidence type="ECO:0000313" key="4">
    <source>
        <dbReference type="EMBL" id="MDQ6410838.1"/>
    </source>
</evidence>
<keyword evidence="5" id="KW-1185">Reference proteome</keyword>
<protein>
    <recommendedName>
        <fullName evidence="7">Transmembrane protein</fullName>
    </recommendedName>
</protein>
<evidence type="ECO:0000313" key="3">
    <source>
        <dbReference type="EMBL" id="MCX4149021.1"/>
    </source>
</evidence>
<organism evidence="4 6">
    <name type="scientific">Paraburkholderia madseniana</name>
    <dbReference type="NCBI Taxonomy" id="2599607"/>
    <lineage>
        <taxon>Bacteria</taxon>
        <taxon>Pseudomonadati</taxon>
        <taxon>Pseudomonadota</taxon>
        <taxon>Betaproteobacteria</taxon>
        <taxon>Burkholderiales</taxon>
        <taxon>Burkholderiaceae</taxon>
        <taxon>Paraburkholderia</taxon>
    </lineage>
</organism>
<keyword evidence="1" id="KW-1133">Transmembrane helix</keyword>
<evidence type="ECO:0000313" key="6">
    <source>
        <dbReference type="Proteomes" id="UP001242288"/>
    </source>
</evidence>
<dbReference type="Proteomes" id="UP001209412">
    <property type="component" value="Unassembled WGS sequence"/>
</dbReference>
<name>A0AAP5BFW2_9BURK</name>
<gene>
    <name evidence="4" type="ORF">NIE36_27050</name>
    <name evidence="3" type="ORF">OSB80_27125</name>
</gene>
<keyword evidence="2" id="KW-0732">Signal</keyword>
<accession>A0AAP5BFW2</accession>
<proteinExistence type="predicted"/>
<evidence type="ECO:0000256" key="1">
    <source>
        <dbReference type="SAM" id="Phobius"/>
    </source>
</evidence>
<dbReference type="EMBL" id="JAMXWF010000026">
    <property type="protein sequence ID" value="MDQ6410838.1"/>
    <property type="molecule type" value="Genomic_DNA"/>
</dbReference>
<evidence type="ECO:0000256" key="2">
    <source>
        <dbReference type="SAM" id="SignalP"/>
    </source>
</evidence>
<feature type="chain" id="PRO_5042824672" description="Transmembrane protein" evidence="2">
    <location>
        <begin position="19"/>
        <end position="138"/>
    </location>
</feature>
<dbReference type="AlphaFoldDB" id="A0AAP5BFW2"/>
<evidence type="ECO:0008006" key="7">
    <source>
        <dbReference type="Google" id="ProtNLM"/>
    </source>
</evidence>
<keyword evidence="1" id="KW-0472">Membrane</keyword>
<evidence type="ECO:0000313" key="5">
    <source>
        <dbReference type="Proteomes" id="UP001209412"/>
    </source>
</evidence>
<dbReference type="EMBL" id="JAPKHW010000026">
    <property type="protein sequence ID" value="MCX4149021.1"/>
    <property type="molecule type" value="Genomic_DNA"/>
</dbReference>
<reference evidence="4" key="1">
    <citation type="submission" date="2022-06" db="EMBL/GenBank/DDBJ databases">
        <title>PHB producers.</title>
        <authorList>
            <person name="Besaury L."/>
        </authorList>
    </citation>
    <scope>NUCLEOTIDE SEQUENCE</scope>
    <source>
        <strain evidence="4 5">SEWS6</strain>
    </source>
</reference>
<feature type="transmembrane region" description="Helical" evidence="1">
    <location>
        <begin position="95"/>
        <end position="117"/>
    </location>
</feature>